<name>A0A7R9LBZ7_9ACAR</name>
<dbReference type="CDD" id="cd09917">
    <property type="entry name" value="F-box_SF"/>
    <property type="match status" value="1"/>
</dbReference>
<dbReference type="Gene3D" id="3.80.10.10">
    <property type="entry name" value="Ribonuclease Inhibitor"/>
    <property type="match status" value="2"/>
</dbReference>
<evidence type="ECO:0000313" key="2">
    <source>
        <dbReference type="EMBL" id="CAD7638880.1"/>
    </source>
</evidence>
<feature type="domain" description="F-box" evidence="1">
    <location>
        <begin position="36"/>
        <end position="67"/>
    </location>
</feature>
<keyword evidence="3" id="KW-1185">Reference proteome</keyword>
<proteinExistence type="predicted"/>
<evidence type="ECO:0000313" key="3">
    <source>
        <dbReference type="Proteomes" id="UP000728032"/>
    </source>
</evidence>
<dbReference type="SUPFAM" id="SSF52047">
    <property type="entry name" value="RNI-like"/>
    <property type="match status" value="2"/>
</dbReference>
<dbReference type="InterPro" id="IPR001810">
    <property type="entry name" value="F-box_dom"/>
</dbReference>
<dbReference type="Pfam" id="PF12937">
    <property type="entry name" value="F-box-like"/>
    <property type="match status" value="1"/>
</dbReference>
<dbReference type="AlphaFoldDB" id="A0A7R9LBZ7"/>
<accession>A0A7R9LBZ7</accession>
<dbReference type="Proteomes" id="UP000728032">
    <property type="component" value="Unassembled WGS sequence"/>
</dbReference>
<evidence type="ECO:0000259" key="1">
    <source>
        <dbReference type="Pfam" id="PF12937"/>
    </source>
</evidence>
<dbReference type="InterPro" id="IPR032675">
    <property type="entry name" value="LRR_dom_sf"/>
</dbReference>
<sequence length="575" mass="65094">MLKTGRKDRAPVVQWERRVGLRSDTNMKQSMDRLGDDLCQHLLSYLSLEDRFRCECVSKQWQRLIYTTVTEITHEDLDSNELTITEKTLDSILKKCQNVKTLVVNRKHNPWLDSITKRCTHLNAIHMTLNDSVSVESIERFFRHFGRQLSAVNVLVLTENDDLMSTTSAGLKRCPNISRLIVNECENGINVLRLLCGDNGNEVSFARLQKIHIYFDTENVNHFETFAKSYRNTVKAIDVFVDDFNTDDKCIDILMTGLSRMSALVDLKVTFKPDFSVFLNHLKQIGVNCLNLKSVSLVIDIDSNENLSELMKTINENLKQLKRLQISGNFPEEFALTSESLHRLKRLTHLTINTPKNDDLFLVGIDRHLPALQSLHIRYAKITKPALNSLSRLPKLQTIIMCDITGYTSKTVVQRLNDMCPKLRSITIKQRNPKWELINSKLDQLLAYLQALPDGDGGEGEVYNQCMIQSDDLIKVRLVLATLRIKPLGQSVATTQITEQIQVIITAFMTNPMINTSANTSEHNSVQTDPLIIGFQFKANNHTGKATELSEALVGLVSSLATPLDQISVLAKNGN</sequence>
<dbReference type="OrthoDB" id="6478838at2759"/>
<dbReference type="InterPro" id="IPR036047">
    <property type="entry name" value="F-box-like_dom_sf"/>
</dbReference>
<reference evidence="2" key="1">
    <citation type="submission" date="2020-11" db="EMBL/GenBank/DDBJ databases">
        <authorList>
            <person name="Tran Van P."/>
        </authorList>
    </citation>
    <scope>NUCLEOTIDE SEQUENCE</scope>
</reference>
<dbReference type="SUPFAM" id="SSF81383">
    <property type="entry name" value="F-box domain"/>
    <property type="match status" value="1"/>
</dbReference>
<protein>
    <recommendedName>
        <fullName evidence="1">F-box domain-containing protein</fullName>
    </recommendedName>
</protein>
<gene>
    <name evidence="2" type="ORF">ONB1V03_LOCUS1647</name>
</gene>
<dbReference type="EMBL" id="CAJPVJ010000318">
    <property type="protein sequence ID" value="CAG2162047.1"/>
    <property type="molecule type" value="Genomic_DNA"/>
</dbReference>
<organism evidence="2">
    <name type="scientific">Oppiella nova</name>
    <dbReference type="NCBI Taxonomy" id="334625"/>
    <lineage>
        <taxon>Eukaryota</taxon>
        <taxon>Metazoa</taxon>
        <taxon>Ecdysozoa</taxon>
        <taxon>Arthropoda</taxon>
        <taxon>Chelicerata</taxon>
        <taxon>Arachnida</taxon>
        <taxon>Acari</taxon>
        <taxon>Acariformes</taxon>
        <taxon>Sarcoptiformes</taxon>
        <taxon>Oribatida</taxon>
        <taxon>Brachypylina</taxon>
        <taxon>Oppioidea</taxon>
        <taxon>Oppiidae</taxon>
        <taxon>Oppiella</taxon>
    </lineage>
</organism>
<dbReference type="EMBL" id="OC915143">
    <property type="protein sequence ID" value="CAD7638880.1"/>
    <property type="molecule type" value="Genomic_DNA"/>
</dbReference>